<dbReference type="InterPro" id="IPR000412">
    <property type="entry name" value="ABC_2_transport"/>
</dbReference>
<dbReference type="InterPro" id="IPR013525">
    <property type="entry name" value="ABC2_TM"/>
</dbReference>
<organism evidence="9 10">
    <name type="scientific">Streptomyces luteosporeus</name>
    <dbReference type="NCBI Taxonomy" id="173856"/>
    <lineage>
        <taxon>Bacteria</taxon>
        <taxon>Bacillati</taxon>
        <taxon>Actinomycetota</taxon>
        <taxon>Actinomycetes</taxon>
        <taxon>Kitasatosporales</taxon>
        <taxon>Streptomycetaceae</taxon>
        <taxon>Streptomyces</taxon>
    </lineage>
</organism>
<evidence type="ECO:0000256" key="1">
    <source>
        <dbReference type="ARBA" id="ARBA00004141"/>
    </source>
</evidence>
<protein>
    <recommendedName>
        <fullName evidence="6">Transport permease protein</fullName>
    </recommendedName>
</protein>
<feature type="transmembrane region" description="Helical" evidence="6">
    <location>
        <begin position="259"/>
        <end position="278"/>
    </location>
</feature>
<evidence type="ECO:0000313" key="10">
    <source>
        <dbReference type="Proteomes" id="UP001500886"/>
    </source>
</evidence>
<evidence type="ECO:0000256" key="7">
    <source>
        <dbReference type="SAM" id="MobiDB-lite"/>
    </source>
</evidence>
<dbReference type="PIRSF" id="PIRSF006648">
    <property type="entry name" value="DrrB"/>
    <property type="match status" value="1"/>
</dbReference>
<dbReference type="InterPro" id="IPR051784">
    <property type="entry name" value="Nod_factor_ABC_transporter"/>
</dbReference>
<evidence type="ECO:0000256" key="6">
    <source>
        <dbReference type="RuleBase" id="RU361157"/>
    </source>
</evidence>
<comment type="subcellular location">
    <subcellularLocation>
        <location evidence="6">Cell membrane</location>
        <topology evidence="6">Multi-pass membrane protein</topology>
    </subcellularLocation>
    <subcellularLocation>
        <location evidence="1">Membrane</location>
        <topology evidence="1">Multi-pass membrane protein</topology>
    </subcellularLocation>
</comment>
<dbReference type="Pfam" id="PF01061">
    <property type="entry name" value="ABC2_membrane"/>
    <property type="match status" value="1"/>
</dbReference>
<evidence type="ECO:0000256" key="5">
    <source>
        <dbReference type="ARBA" id="ARBA00023251"/>
    </source>
</evidence>
<dbReference type="EMBL" id="BAAASL010000004">
    <property type="protein sequence ID" value="GAA2711281.1"/>
    <property type="molecule type" value="Genomic_DNA"/>
</dbReference>
<comment type="caution">
    <text evidence="9">The sequence shown here is derived from an EMBL/GenBank/DDBJ whole genome shotgun (WGS) entry which is preliminary data.</text>
</comment>
<dbReference type="RefSeq" id="WP_344433777.1">
    <property type="nucleotide sequence ID" value="NZ_BAAASL010000004.1"/>
</dbReference>
<dbReference type="InterPro" id="IPR047817">
    <property type="entry name" value="ABC2_TM_bact-type"/>
</dbReference>
<sequence>MSIVTGPVTGRRPAPGAVQQAGPRPPEYAGAGTVRQIRVLAGRSLRALRDPALVLPGVLEPILMLTVFSQVFKSVSQTSAFPAGVSYIDYLLPAFLVTSAVSTGLKSGVALTTELNNGIIARFRSMPIRTSSILIGRSIADTALSTVNMVVLLVSGALVFGFDPAGGVAGAAGCLLIATVLSWSLGWVFMALSAWLRRPEALQPVGGIINLVLLFASNAFVPADGLPSWLRHVAEVNPMSRAITAARDLSAGHWGAGTLLAPLAICAVIAAVAAPLAVRSFRRAR</sequence>
<feature type="transmembrane region" description="Helical" evidence="6">
    <location>
        <begin position="201"/>
        <end position="221"/>
    </location>
</feature>
<keyword evidence="6" id="KW-0813">Transport</keyword>
<name>A0ABP6G3G1_9ACTN</name>
<keyword evidence="2 6" id="KW-0812">Transmembrane</keyword>
<comment type="caution">
    <text evidence="6">Lacks conserved residue(s) required for the propagation of feature annotation.</text>
</comment>
<feature type="transmembrane region" description="Helical" evidence="6">
    <location>
        <begin position="168"/>
        <end position="189"/>
    </location>
</feature>
<keyword evidence="6" id="KW-1003">Cell membrane</keyword>
<feature type="domain" description="ABC transmembrane type-2" evidence="8">
    <location>
        <begin position="52"/>
        <end position="284"/>
    </location>
</feature>
<gene>
    <name evidence="9" type="ORF">GCM10010315_12760</name>
</gene>
<keyword evidence="5" id="KW-0046">Antibiotic resistance</keyword>
<dbReference type="PANTHER" id="PTHR43229:SF2">
    <property type="entry name" value="NODULATION PROTEIN J"/>
    <property type="match status" value="1"/>
</dbReference>
<keyword evidence="3 6" id="KW-1133">Transmembrane helix</keyword>
<keyword evidence="10" id="KW-1185">Reference proteome</keyword>
<dbReference type="PROSITE" id="PS51012">
    <property type="entry name" value="ABC_TM2"/>
    <property type="match status" value="1"/>
</dbReference>
<evidence type="ECO:0000256" key="4">
    <source>
        <dbReference type="ARBA" id="ARBA00023136"/>
    </source>
</evidence>
<evidence type="ECO:0000256" key="3">
    <source>
        <dbReference type="ARBA" id="ARBA00022989"/>
    </source>
</evidence>
<comment type="similarity">
    <text evidence="6">Belongs to the ABC-2 integral membrane protein family.</text>
</comment>
<reference evidence="10" key="1">
    <citation type="journal article" date="2019" name="Int. J. Syst. Evol. Microbiol.">
        <title>The Global Catalogue of Microorganisms (GCM) 10K type strain sequencing project: providing services to taxonomists for standard genome sequencing and annotation.</title>
        <authorList>
            <consortium name="The Broad Institute Genomics Platform"/>
            <consortium name="The Broad Institute Genome Sequencing Center for Infectious Disease"/>
            <person name="Wu L."/>
            <person name="Ma J."/>
        </authorList>
    </citation>
    <scope>NUCLEOTIDE SEQUENCE [LARGE SCALE GENOMIC DNA]</scope>
    <source>
        <strain evidence="10">JCM 4542</strain>
    </source>
</reference>
<proteinExistence type="inferred from homology"/>
<accession>A0ABP6G3G1</accession>
<evidence type="ECO:0000256" key="2">
    <source>
        <dbReference type="ARBA" id="ARBA00022692"/>
    </source>
</evidence>
<dbReference type="Proteomes" id="UP001500886">
    <property type="component" value="Unassembled WGS sequence"/>
</dbReference>
<feature type="region of interest" description="Disordered" evidence="7">
    <location>
        <begin position="1"/>
        <end position="28"/>
    </location>
</feature>
<keyword evidence="4 6" id="KW-0472">Membrane</keyword>
<evidence type="ECO:0000313" key="9">
    <source>
        <dbReference type="EMBL" id="GAA2711281.1"/>
    </source>
</evidence>
<evidence type="ECO:0000259" key="8">
    <source>
        <dbReference type="PROSITE" id="PS51012"/>
    </source>
</evidence>
<feature type="transmembrane region" description="Helical" evidence="6">
    <location>
        <begin position="134"/>
        <end position="162"/>
    </location>
</feature>
<dbReference type="PANTHER" id="PTHR43229">
    <property type="entry name" value="NODULATION PROTEIN J"/>
    <property type="match status" value="1"/>
</dbReference>